<evidence type="ECO:0000256" key="1">
    <source>
        <dbReference type="ARBA" id="ARBA00022714"/>
    </source>
</evidence>
<dbReference type="PANTHER" id="PTHR21266">
    <property type="entry name" value="IRON-SULFUR DOMAIN CONTAINING PROTEIN"/>
    <property type="match status" value="1"/>
</dbReference>
<keyword evidence="4" id="KW-0411">Iron-sulfur</keyword>
<keyword evidence="2" id="KW-0479">Metal-binding</keyword>
<dbReference type="InterPro" id="IPR036922">
    <property type="entry name" value="Rieske_2Fe-2S_sf"/>
</dbReference>
<dbReference type="CDD" id="cd03467">
    <property type="entry name" value="Rieske"/>
    <property type="match status" value="1"/>
</dbReference>
<dbReference type="Gene3D" id="2.102.10.10">
    <property type="entry name" value="Rieske [2Fe-2S] iron-sulphur domain"/>
    <property type="match status" value="1"/>
</dbReference>
<dbReference type="PROSITE" id="PS51296">
    <property type="entry name" value="RIESKE"/>
    <property type="match status" value="1"/>
</dbReference>
<keyword evidence="3" id="KW-0408">Iron</keyword>
<evidence type="ECO:0000313" key="6">
    <source>
        <dbReference type="EMBL" id="QPI16643.1"/>
    </source>
</evidence>
<dbReference type="InterPro" id="IPR050584">
    <property type="entry name" value="Cholesterol_7-desaturase"/>
</dbReference>
<dbReference type="SUPFAM" id="SSF50022">
    <property type="entry name" value="ISP domain"/>
    <property type="match status" value="1"/>
</dbReference>
<accession>A0A7S9SUU1</accession>
<dbReference type="Pfam" id="PF00355">
    <property type="entry name" value="Rieske"/>
    <property type="match status" value="1"/>
</dbReference>
<dbReference type="Gene3D" id="3.90.380.10">
    <property type="entry name" value="Naphthalene 1,2-dioxygenase Alpha Subunit, Chain A, domain 1"/>
    <property type="match status" value="1"/>
</dbReference>
<evidence type="ECO:0000256" key="3">
    <source>
        <dbReference type="ARBA" id="ARBA00023004"/>
    </source>
</evidence>
<reference evidence="6" key="1">
    <citation type="submission" date="2020-08" db="EMBL/GenBank/DDBJ databases">
        <title>Bridging the membrane lipid divide: bacteria of the FCB group superphylum have the potential to synthesize archaeal ether lipids.</title>
        <authorList>
            <person name="Villanueva L."/>
            <person name="von Meijenfeldt F.A.B."/>
            <person name="Westbye A.B."/>
            <person name="Yadav S."/>
            <person name="Hopmans E.C."/>
            <person name="Dutilh B.E."/>
            <person name="Sinninghe Damste J.S."/>
        </authorList>
    </citation>
    <scope>NUCLEOTIDE SEQUENCE</scope>
    <source>
        <strain evidence="6">NIOZ-UU159</strain>
    </source>
</reference>
<organism evidence="6">
    <name type="scientific">Virus NIOZ-UU159</name>
    <dbReference type="NCBI Taxonomy" id="2763270"/>
    <lineage>
        <taxon>Viruses</taxon>
    </lineage>
</organism>
<dbReference type="PROSITE" id="PS51257">
    <property type="entry name" value="PROKAR_LIPOPROTEIN"/>
    <property type="match status" value="1"/>
</dbReference>
<dbReference type="GO" id="GO:0046872">
    <property type="term" value="F:metal ion binding"/>
    <property type="evidence" value="ECO:0007669"/>
    <property type="project" value="UniProtKB-KW"/>
</dbReference>
<sequence length="341" mass="39821">MNIKLVFFINFLTGCIAYTPGLIKAPLYRYWNCIGFKNCIPENKPYQFNVGEIPLVAWKSTNNTYLSTLNICRHFGSTLHEGSIEDGCLKCPYHGYKHSESDKCGIIIEHDNKLWWSYKPVEKAPQTIPYIGDDFMSDYIEYEMNEELPFCMYNSMDINHAEHIHSGVFGFGSNIPIKNYKHIKKSENVIGTSFDHFSKDNIKIINKNISLGIDTFTSNYHEYIYPSTTWSVVNHGEDKKLVIGVSMTPSDVYKTRWYVTIRCNYMKGGINKNILNLAARMILSQDKKQFERQSKNTLLRDNFILTKMLNYEDHILDMKKIFKNYEYPKLKDFIDYHISNS</sequence>
<protein>
    <submittedName>
        <fullName evidence="6">Rieske [2Fe-2S] domain protein</fullName>
    </submittedName>
</protein>
<evidence type="ECO:0000256" key="4">
    <source>
        <dbReference type="ARBA" id="ARBA00023014"/>
    </source>
</evidence>
<evidence type="ECO:0000256" key="2">
    <source>
        <dbReference type="ARBA" id="ARBA00022723"/>
    </source>
</evidence>
<dbReference type="EMBL" id="MW030590">
    <property type="protein sequence ID" value="QPI16643.1"/>
    <property type="molecule type" value="Genomic_DNA"/>
</dbReference>
<dbReference type="GO" id="GO:0051537">
    <property type="term" value="F:2 iron, 2 sulfur cluster binding"/>
    <property type="evidence" value="ECO:0007669"/>
    <property type="project" value="UniProtKB-KW"/>
</dbReference>
<proteinExistence type="predicted"/>
<name>A0A7S9SUU1_9VIRU</name>
<feature type="domain" description="Rieske" evidence="5">
    <location>
        <begin position="31"/>
        <end position="95"/>
    </location>
</feature>
<gene>
    <name evidence="6" type="ORF">NIOZUU159_00136</name>
</gene>
<dbReference type="PANTHER" id="PTHR21266:SF57">
    <property type="entry name" value="3-CHLOROBENZOATE-3,4-DIOXYGENASE"/>
    <property type="match status" value="1"/>
</dbReference>
<evidence type="ECO:0000259" key="5">
    <source>
        <dbReference type="PROSITE" id="PS51296"/>
    </source>
</evidence>
<dbReference type="InterPro" id="IPR017941">
    <property type="entry name" value="Rieske_2Fe-2S"/>
</dbReference>
<keyword evidence="1" id="KW-0001">2Fe-2S</keyword>